<evidence type="ECO:0000313" key="1">
    <source>
        <dbReference type="EMBL" id="ALC38326.1"/>
    </source>
</evidence>
<organism evidence="1 2">
    <name type="scientific">Drosophila busckii</name>
    <name type="common">Fruit fly</name>
    <dbReference type="NCBI Taxonomy" id="30019"/>
    <lineage>
        <taxon>Eukaryota</taxon>
        <taxon>Metazoa</taxon>
        <taxon>Ecdysozoa</taxon>
        <taxon>Arthropoda</taxon>
        <taxon>Hexapoda</taxon>
        <taxon>Insecta</taxon>
        <taxon>Pterygota</taxon>
        <taxon>Neoptera</taxon>
        <taxon>Endopterygota</taxon>
        <taxon>Diptera</taxon>
        <taxon>Brachycera</taxon>
        <taxon>Muscomorpha</taxon>
        <taxon>Ephydroidea</taxon>
        <taxon>Drosophilidae</taxon>
        <taxon>Drosophila</taxon>
    </lineage>
</organism>
<feature type="non-terminal residue" evidence="1">
    <location>
        <position position="286"/>
    </location>
</feature>
<dbReference type="EMBL" id="CP012523">
    <property type="protein sequence ID" value="ALC38326.1"/>
    <property type="molecule type" value="Genomic_DNA"/>
</dbReference>
<protein>
    <submittedName>
        <fullName evidence="1">Bka</fullName>
    </submittedName>
</protein>
<dbReference type="Proteomes" id="UP000494163">
    <property type="component" value="Chromosome 2L"/>
</dbReference>
<gene>
    <name evidence="1" type="ORF">Dbus_chr2Lg411</name>
</gene>
<name>A0A0M4E8I9_DROBS</name>
<sequence length="286" mass="30228">MFLGIGVQTSRWLGQEVRVCLVGSGSQWHLLPQVWCQISVGLGNGSIGSLGEITQSTSGTTSRRVAILNTSHGQQLLGNWGRHDASTTGSWDQTHRDGAALAGNLAGHGMGLADFVAPVATTHRHNRQLGQDDGTTNSGGNFLAALNAKTNVTVVVTNGNEGLEAGTLTGTGLLLDGHDLQHLIAQRRSQEEIDDLELFNGQRVQVDLLQRLDLALTHKAAQFGDWHPLLGVLLAATSTTTSTASTTATTTTTARAKTTSESTTGWSCVRHSAIEASISCINFVRL</sequence>
<evidence type="ECO:0000313" key="2">
    <source>
        <dbReference type="Proteomes" id="UP000494163"/>
    </source>
</evidence>
<keyword evidence="2" id="KW-1185">Reference proteome</keyword>
<accession>A0A0M4E8I9</accession>
<proteinExistence type="predicted"/>
<dbReference type="OMA" id="ISCINFV"/>
<dbReference type="AlphaFoldDB" id="A0A0M4E8I9"/>
<reference evidence="1 2" key="1">
    <citation type="submission" date="2015-08" db="EMBL/GenBank/DDBJ databases">
        <title>Ancestral chromatin configuration constrains chromatin evolution on differentiating sex chromosomes in Drosophila.</title>
        <authorList>
            <person name="Zhou Q."/>
            <person name="Bachtrog D."/>
        </authorList>
    </citation>
    <scope>NUCLEOTIDE SEQUENCE [LARGE SCALE GENOMIC DNA]</scope>
    <source>
        <tissue evidence="1">Whole larvae</tissue>
    </source>
</reference>